<feature type="domain" description="Amidohydrolase-related" evidence="2">
    <location>
        <begin position="53"/>
        <end position="401"/>
    </location>
</feature>
<name>A0A2R6C4U8_9ARCH</name>
<comment type="caution">
    <text evidence="3">The sequence shown here is derived from an EMBL/GenBank/DDBJ whole genome shotgun (WGS) entry which is preliminary data.</text>
</comment>
<gene>
    <name evidence="3" type="ORF">B9Q13_00395</name>
</gene>
<evidence type="ECO:0000256" key="1">
    <source>
        <dbReference type="ARBA" id="ARBA00022801"/>
    </source>
</evidence>
<organism evidence="3 4">
    <name type="scientific">Candidatus Marsarchaeota G2 archaeon ECH_B_SAG-G16</name>
    <dbReference type="NCBI Taxonomy" id="1978167"/>
    <lineage>
        <taxon>Archaea</taxon>
        <taxon>Candidatus Marsarchaeota</taxon>
        <taxon>Candidatus Marsarchaeota group 2</taxon>
    </lineage>
</organism>
<dbReference type="PANTHER" id="PTHR43794:SF11">
    <property type="entry name" value="AMIDOHYDROLASE-RELATED DOMAIN-CONTAINING PROTEIN"/>
    <property type="match status" value="1"/>
</dbReference>
<reference evidence="3 4" key="1">
    <citation type="submission" date="2017-04" db="EMBL/GenBank/DDBJ databases">
        <title>Novel microbial lineages endemic to geothermal iron-oxide mats fill important gaps in the evolutionary history of Archaea.</title>
        <authorList>
            <person name="Jay Z.J."/>
            <person name="Beam J.P."/>
            <person name="Dlakic M."/>
            <person name="Rusch D.B."/>
            <person name="Kozubal M.A."/>
            <person name="Inskeep W.P."/>
        </authorList>
    </citation>
    <scope>NUCLEOTIDE SEQUENCE [LARGE SCALE GENOMIC DNA]</scope>
    <source>
        <strain evidence="3">ECH_B_SAG-G16</strain>
    </source>
</reference>
<dbReference type="AlphaFoldDB" id="A0A2R6C4U8"/>
<dbReference type="GO" id="GO:0016810">
    <property type="term" value="F:hydrolase activity, acting on carbon-nitrogen (but not peptide) bonds"/>
    <property type="evidence" value="ECO:0007669"/>
    <property type="project" value="InterPro"/>
</dbReference>
<dbReference type="InterPro" id="IPR011059">
    <property type="entry name" value="Metal-dep_hydrolase_composite"/>
</dbReference>
<evidence type="ECO:0000313" key="4">
    <source>
        <dbReference type="Proteomes" id="UP000241886"/>
    </source>
</evidence>
<dbReference type="Gene3D" id="3.20.20.140">
    <property type="entry name" value="Metal-dependent hydrolases"/>
    <property type="match status" value="1"/>
</dbReference>
<dbReference type="Proteomes" id="UP000241886">
    <property type="component" value="Unassembled WGS sequence"/>
</dbReference>
<evidence type="ECO:0000259" key="2">
    <source>
        <dbReference type="Pfam" id="PF01979"/>
    </source>
</evidence>
<evidence type="ECO:0000313" key="3">
    <source>
        <dbReference type="EMBL" id="PSO05884.1"/>
    </source>
</evidence>
<dbReference type="SUPFAM" id="SSF51338">
    <property type="entry name" value="Composite domain of metallo-dependent hydrolases"/>
    <property type="match status" value="1"/>
</dbReference>
<protein>
    <recommendedName>
        <fullName evidence="2">Amidohydrolase-related domain-containing protein</fullName>
    </recommendedName>
</protein>
<dbReference type="Pfam" id="PF01979">
    <property type="entry name" value="Amidohydro_1"/>
    <property type="match status" value="1"/>
</dbReference>
<dbReference type="InterPro" id="IPR032466">
    <property type="entry name" value="Metal_Hydrolase"/>
</dbReference>
<dbReference type="InterPro" id="IPR006680">
    <property type="entry name" value="Amidohydro-rel"/>
</dbReference>
<dbReference type="SUPFAM" id="SSF51556">
    <property type="entry name" value="Metallo-dependent hydrolases"/>
    <property type="match status" value="1"/>
</dbReference>
<dbReference type="PANTHER" id="PTHR43794">
    <property type="entry name" value="AMINOHYDROLASE SSNA-RELATED"/>
    <property type="match status" value="1"/>
</dbReference>
<proteinExistence type="predicted"/>
<dbReference type="Gene3D" id="2.30.40.10">
    <property type="entry name" value="Urease, subunit C, domain 1"/>
    <property type="match status" value="1"/>
</dbReference>
<sequence>MAVLIRDADVLDLSGLRKNSNVFVDDGRIVQVSSDIPAFSKIDYVIEGKGKLAIPGLINAHVHTEETLFANSIPDTANHIEWFQNYALPYYGALTQEDAYWSTLFSQALMLMHGVTCYADSANLWPLADAKAAERCGIRAFIGMWNCDLNTPFARPTDKCLEQMENLLRKLSKSTKVRAIASLIGVNTCSDELYKGTIALAKKHKTLATSHEASGHEDVVKCVKRTGKRPIEHLASIGFLTRQTLISHATDLSDKEVRLIKANDCAIAACPVTELKKGKGLWKFGKLVQLISSNVRICVGTDNANSSNNFDPIKSALFLSLLAKDYALNPSIVNARSAFCFLTKCASDIFSLNTGVLQPNFIADLVLLEKEPFLLFGDPYQALLFCDQPKIDLVMVGGEVVYLNGKLLKIDFNEVLKEVEKRSQRIAKRVLDHGHCKNCS</sequence>
<dbReference type="InterPro" id="IPR050287">
    <property type="entry name" value="MTA/SAH_deaminase"/>
</dbReference>
<dbReference type="EMBL" id="NEXO01000006">
    <property type="protein sequence ID" value="PSO05884.1"/>
    <property type="molecule type" value="Genomic_DNA"/>
</dbReference>
<accession>A0A2R6C4U8</accession>
<keyword evidence="1" id="KW-0378">Hydrolase</keyword>